<reference evidence="10" key="2">
    <citation type="submission" date="2025-09" db="UniProtKB">
        <authorList>
            <consortium name="Ensembl"/>
        </authorList>
    </citation>
    <scope>IDENTIFICATION</scope>
</reference>
<evidence type="ECO:0000256" key="9">
    <source>
        <dbReference type="SAM" id="MobiDB-lite"/>
    </source>
</evidence>
<feature type="region of interest" description="Disordered" evidence="9">
    <location>
        <begin position="1"/>
        <end position="53"/>
    </location>
</feature>
<dbReference type="Gene3D" id="1.20.120.900">
    <property type="entry name" value="Pex19, mPTS binding domain"/>
    <property type="match status" value="1"/>
</dbReference>
<evidence type="ECO:0000256" key="6">
    <source>
        <dbReference type="ARBA" id="ARBA00025898"/>
    </source>
</evidence>
<evidence type="ECO:0000256" key="4">
    <source>
        <dbReference type="ARBA" id="ARBA00015758"/>
    </source>
</evidence>
<comment type="subunit">
    <text evidence="6">Interacts with a broad range of peroxisomal membrane proteins, including PEX3, PEX10, PEX11A, PEX11B, PEX12, PEX13, PEX14 and PEX16, PXMP2/PMP22, PXMP4/PMP24, SLC25A17/PMP34, ABCD1/ALDP, ABCD2/ALDRP, and ABCD3/PMP70. Also interacts with the tumor suppressor CDKN2A/p19ARF.</text>
</comment>
<comment type="subcellular location">
    <subcellularLocation>
        <location evidence="2">Peroxisome membrane</location>
        <topology evidence="2">Lipid-anchor</topology>
        <orientation evidence="2">Cytoplasmic side</orientation>
    </subcellularLocation>
</comment>
<protein>
    <recommendedName>
        <fullName evidence="4">Peroxisomal biogenesis factor 19</fullName>
    </recommendedName>
    <alternativeName>
        <fullName evidence="7">Peroxin-19</fullName>
    </alternativeName>
    <alternativeName>
        <fullName evidence="8">Peroxisomal farnesylated protein</fullName>
    </alternativeName>
</protein>
<evidence type="ECO:0000256" key="2">
    <source>
        <dbReference type="ARBA" id="ARBA00004405"/>
    </source>
</evidence>
<dbReference type="RefSeq" id="XP_016135950.1">
    <property type="nucleotide sequence ID" value="XM_016280464.1"/>
</dbReference>
<dbReference type="Pfam" id="PF04614">
    <property type="entry name" value="Pex19"/>
    <property type="match status" value="1"/>
</dbReference>
<evidence type="ECO:0000256" key="5">
    <source>
        <dbReference type="ARBA" id="ARBA00022593"/>
    </source>
</evidence>
<sequence>MASASEHQGAPDSELDELLDSALDDFDKTSMPPAAPTAPDPRTTSDEKPPLLEDSKIFESLFDGEMANQARKEWEKAMAELAQEEPELLQHFHKLSEAAGKVGTDVASQQEFTSCLKETLSGLAKNADNLQNAGLAGDDLVKTLENLGLNENGEGGDDGNILPIMQSIMQNLLSKEVLYPSLKEITEKYPEWLESNKQSLPTDQFMRYEQQYKLMGEICSQFEKDGDKDSTFENILELMQKLQDLGQPPKELAGEAPPGLNFDPESLHLPGAQGVPGPEQCSVM</sequence>
<evidence type="ECO:0000313" key="10">
    <source>
        <dbReference type="Ensembl" id="ENSSGRP00000063216.1"/>
    </source>
</evidence>
<dbReference type="PANTHER" id="PTHR12774:SF2">
    <property type="entry name" value="PEROXISOMAL BIOGENESIS FACTOR 19"/>
    <property type="match status" value="1"/>
</dbReference>
<comment type="similarity">
    <text evidence="3">Belongs to the peroxin-19 family.</text>
</comment>
<dbReference type="AlphaFoldDB" id="A0A672PID9"/>
<reference evidence="10" key="1">
    <citation type="submission" date="2025-08" db="UniProtKB">
        <authorList>
            <consortium name="Ensembl"/>
        </authorList>
    </citation>
    <scope>IDENTIFICATION</scope>
</reference>
<dbReference type="InterPro" id="IPR038322">
    <property type="entry name" value="Pex19_C_sf"/>
</dbReference>
<proteinExistence type="inferred from homology"/>
<name>A0A672PID9_SINGR</name>
<dbReference type="GO" id="GO:0005778">
    <property type="term" value="C:peroxisomal membrane"/>
    <property type="evidence" value="ECO:0007669"/>
    <property type="project" value="UniProtKB-SubCell"/>
</dbReference>
<keyword evidence="5" id="KW-0962">Peroxisome biogenesis</keyword>
<dbReference type="KEGG" id="sgh:107591335"/>
<gene>
    <name evidence="10" type="primary">LOC107591335</name>
</gene>
<feature type="region of interest" description="Disordered" evidence="9">
    <location>
        <begin position="248"/>
        <end position="284"/>
    </location>
</feature>
<accession>A0A672PID9</accession>
<dbReference type="GO" id="GO:0045046">
    <property type="term" value="P:protein import into peroxisome membrane"/>
    <property type="evidence" value="ECO:0007669"/>
    <property type="project" value="TreeGrafter"/>
</dbReference>
<dbReference type="Ensembl" id="ENSSGRT00000067407.1">
    <property type="protein sequence ID" value="ENSSGRP00000063216.1"/>
    <property type="gene ID" value="ENSSGRG00000032662.1"/>
</dbReference>
<evidence type="ECO:0000313" key="11">
    <source>
        <dbReference type="Proteomes" id="UP000472262"/>
    </source>
</evidence>
<dbReference type="InParanoid" id="A0A672PID9"/>
<dbReference type="GO" id="GO:0033328">
    <property type="term" value="F:peroxisome membrane targeting sequence binding"/>
    <property type="evidence" value="ECO:0007669"/>
    <property type="project" value="TreeGrafter"/>
</dbReference>
<dbReference type="GeneID" id="107591335"/>
<feature type="compositionally biased region" description="Acidic residues" evidence="9">
    <location>
        <begin position="13"/>
        <end position="24"/>
    </location>
</feature>
<organism evidence="10 11">
    <name type="scientific">Sinocyclocheilus grahami</name>
    <name type="common">Dianchi golden-line fish</name>
    <name type="synonym">Barbus grahami</name>
    <dbReference type="NCBI Taxonomy" id="75366"/>
    <lineage>
        <taxon>Eukaryota</taxon>
        <taxon>Metazoa</taxon>
        <taxon>Chordata</taxon>
        <taxon>Craniata</taxon>
        <taxon>Vertebrata</taxon>
        <taxon>Euteleostomi</taxon>
        <taxon>Actinopterygii</taxon>
        <taxon>Neopterygii</taxon>
        <taxon>Teleostei</taxon>
        <taxon>Ostariophysi</taxon>
        <taxon>Cypriniformes</taxon>
        <taxon>Cyprinidae</taxon>
        <taxon>Cyprininae</taxon>
        <taxon>Sinocyclocheilus</taxon>
    </lineage>
</organism>
<feature type="compositionally biased region" description="Basic and acidic residues" evidence="9">
    <location>
        <begin position="43"/>
        <end position="53"/>
    </location>
</feature>
<dbReference type="InterPro" id="IPR006708">
    <property type="entry name" value="Pex19"/>
</dbReference>
<keyword evidence="11" id="KW-1185">Reference proteome</keyword>
<evidence type="ECO:0000256" key="3">
    <source>
        <dbReference type="ARBA" id="ARBA00006326"/>
    </source>
</evidence>
<dbReference type="OMA" id="ASKEVMY"/>
<evidence type="ECO:0000256" key="8">
    <source>
        <dbReference type="ARBA" id="ARBA00032710"/>
    </source>
</evidence>
<dbReference type="PANTHER" id="PTHR12774">
    <property type="entry name" value="PEROXISOMAL BIOGENESIS FACTOR 19"/>
    <property type="match status" value="1"/>
</dbReference>
<evidence type="ECO:0000256" key="7">
    <source>
        <dbReference type="ARBA" id="ARBA00029688"/>
    </source>
</evidence>
<evidence type="ECO:0000256" key="1">
    <source>
        <dbReference type="ARBA" id="ARBA00003055"/>
    </source>
</evidence>
<dbReference type="OrthoDB" id="21292at2759"/>
<dbReference type="Proteomes" id="UP000472262">
    <property type="component" value="Unassembled WGS sequence"/>
</dbReference>
<comment type="function">
    <text evidence="1">Necessary for early peroxisomal biogenesis. Acts both as a cytosolic chaperone and as an import receptor for peroxisomal membrane proteins (PMPs). Binds and stabilizes newly synthesized PMPs in the cytoplasm by interacting with their hydrophobic membrane-spanning domains, and targets them to the peroxisome membrane by binding to the integral membrane protein PEX3. Excludes CDKN2A from the nucleus and prevents its interaction with MDM2, which results in active degradation of TP53.</text>
</comment>